<feature type="compositionally biased region" description="Basic residues" evidence="7">
    <location>
        <begin position="392"/>
        <end position="401"/>
    </location>
</feature>
<dbReference type="Proteomes" id="UP000191522">
    <property type="component" value="Unassembled WGS sequence"/>
</dbReference>
<protein>
    <recommendedName>
        <fullName evidence="8">PHD-type domain-containing protein</fullName>
    </recommendedName>
</protein>
<keyword evidence="4" id="KW-0862">Zinc</keyword>
<dbReference type="GO" id="GO:0008270">
    <property type="term" value="F:zinc ion binding"/>
    <property type="evidence" value="ECO:0007669"/>
    <property type="project" value="UniProtKB-KW"/>
</dbReference>
<keyword evidence="2" id="KW-0479">Metal-binding</keyword>
<evidence type="ECO:0000256" key="2">
    <source>
        <dbReference type="ARBA" id="ARBA00022723"/>
    </source>
</evidence>
<reference evidence="10" key="1">
    <citation type="journal article" date="2017" name="Nat. Microbiol.">
        <title>Global analysis of biosynthetic gene clusters reveals vast potential of secondary metabolite production in Penicillium species.</title>
        <authorList>
            <person name="Nielsen J.C."/>
            <person name="Grijseels S."/>
            <person name="Prigent S."/>
            <person name="Ji B."/>
            <person name="Dainat J."/>
            <person name="Nielsen K.F."/>
            <person name="Frisvad J.C."/>
            <person name="Workman M."/>
            <person name="Nielsen J."/>
        </authorList>
    </citation>
    <scope>NUCLEOTIDE SEQUENCE [LARGE SCALE GENOMIC DNA]</scope>
    <source>
        <strain evidence="10">IBT 11843</strain>
    </source>
</reference>
<sequence>MRATDDLSGARQPRLKLVFNQEKSAAPTREVEVAQTAVAEVARTSRSGRVIKAPAAFTPAPATASSGGKRRSGGKKTTINCAECGRGHSPRNNPIVFCDGCQSAWHKHCHDPQIPEAAITNLETEWKCNNCEPSQRRSAAKASAIKAKPVKTKPAKAMKTTPKVVAPIVAPKLEPESPGSTELAGNPFTTDEKRAWLSSLTHAALVDMLLAISTKNPSVPIFPANVRETLASKFAVPPVSSFQPSRARSSSPSRKRTNSESAAADDPAGHDHVRRFKRPRSAPGATAYRDTTPSRRWSVGDITKSTGSTYFFTTMDDGDILRVPKTMVMPAPRPWETGPLTDSSGDDIPFDDHRAYPKAGNGFALSSDCTDLDILKEDPESKTFSHGMRSPAKARKMVARK</sequence>
<evidence type="ECO:0000256" key="5">
    <source>
        <dbReference type="ARBA" id="ARBA00023242"/>
    </source>
</evidence>
<dbReference type="SUPFAM" id="SSF57903">
    <property type="entry name" value="FYVE/PHD zinc finger"/>
    <property type="match status" value="1"/>
</dbReference>
<evidence type="ECO:0000256" key="6">
    <source>
        <dbReference type="PROSITE-ProRule" id="PRU00146"/>
    </source>
</evidence>
<dbReference type="PROSITE" id="PS01359">
    <property type="entry name" value="ZF_PHD_1"/>
    <property type="match status" value="1"/>
</dbReference>
<dbReference type="EMBL" id="MDYL01000004">
    <property type="protein sequence ID" value="OQD76300.1"/>
    <property type="molecule type" value="Genomic_DNA"/>
</dbReference>
<keyword evidence="5" id="KW-0539">Nucleus</keyword>
<dbReference type="AlphaFoldDB" id="A0A1V6PGV7"/>
<dbReference type="OMA" id="SCDAPWH"/>
<comment type="caution">
    <text evidence="9">The sequence shown here is derived from an EMBL/GenBank/DDBJ whole genome shotgun (WGS) entry which is preliminary data.</text>
</comment>
<organism evidence="9 10">
    <name type="scientific">Penicillium decumbens</name>
    <dbReference type="NCBI Taxonomy" id="69771"/>
    <lineage>
        <taxon>Eukaryota</taxon>
        <taxon>Fungi</taxon>
        <taxon>Dikarya</taxon>
        <taxon>Ascomycota</taxon>
        <taxon>Pezizomycotina</taxon>
        <taxon>Eurotiomycetes</taxon>
        <taxon>Eurotiomycetidae</taxon>
        <taxon>Eurotiales</taxon>
        <taxon>Aspergillaceae</taxon>
        <taxon>Penicillium</taxon>
    </lineage>
</organism>
<dbReference type="SMART" id="SM00249">
    <property type="entry name" value="PHD"/>
    <property type="match status" value="1"/>
</dbReference>
<dbReference type="CDD" id="cd15502">
    <property type="entry name" value="PHD_Phf1p_Phf2p_like"/>
    <property type="match status" value="1"/>
</dbReference>
<evidence type="ECO:0000256" key="7">
    <source>
        <dbReference type="SAM" id="MobiDB-lite"/>
    </source>
</evidence>
<dbReference type="STRING" id="69771.A0A1V6PGV7"/>
<dbReference type="GO" id="GO:0005634">
    <property type="term" value="C:nucleus"/>
    <property type="evidence" value="ECO:0007669"/>
    <property type="project" value="UniProtKB-SubCell"/>
</dbReference>
<dbReference type="GO" id="GO:0003682">
    <property type="term" value="F:chromatin binding"/>
    <property type="evidence" value="ECO:0007669"/>
    <property type="project" value="TreeGrafter"/>
</dbReference>
<dbReference type="InterPro" id="IPR011011">
    <property type="entry name" value="Znf_FYVE_PHD"/>
</dbReference>
<dbReference type="PROSITE" id="PS50016">
    <property type="entry name" value="ZF_PHD_2"/>
    <property type="match status" value="1"/>
</dbReference>
<dbReference type="Gene3D" id="3.30.40.10">
    <property type="entry name" value="Zinc/RING finger domain, C3HC4 (zinc finger)"/>
    <property type="match status" value="1"/>
</dbReference>
<dbReference type="InterPro" id="IPR019786">
    <property type="entry name" value="Zinc_finger_PHD-type_CS"/>
</dbReference>
<evidence type="ECO:0000259" key="8">
    <source>
        <dbReference type="PROSITE" id="PS50016"/>
    </source>
</evidence>
<dbReference type="GO" id="GO:0003677">
    <property type="term" value="F:DNA binding"/>
    <property type="evidence" value="ECO:0007669"/>
    <property type="project" value="TreeGrafter"/>
</dbReference>
<comment type="subcellular location">
    <subcellularLocation>
        <location evidence="1">Nucleus</location>
    </subcellularLocation>
</comment>
<evidence type="ECO:0000256" key="3">
    <source>
        <dbReference type="ARBA" id="ARBA00022771"/>
    </source>
</evidence>
<dbReference type="PANTHER" id="PTHR12628">
    <property type="entry name" value="POLYCOMB-LIKE TRANSCRIPTION FACTOR"/>
    <property type="match status" value="1"/>
</dbReference>
<accession>A0A1V6PGV7</accession>
<dbReference type="OrthoDB" id="5863171at2759"/>
<proteinExistence type="predicted"/>
<dbReference type="InterPro" id="IPR019787">
    <property type="entry name" value="Znf_PHD-finger"/>
</dbReference>
<feature type="region of interest" description="Disordered" evidence="7">
    <location>
        <begin position="378"/>
        <end position="401"/>
    </location>
</feature>
<dbReference type="PANTHER" id="PTHR12628:SF10">
    <property type="entry name" value="HOMEOBOX DOMAIN-CONTAINING PROTEIN"/>
    <property type="match status" value="1"/>
</dbReference>
<dbReference type="GO" id="GO:0045814">
    <property type="term" value="P:negative regulation of gene expression, epigenetic"/>
    <property type="evidence" value="ECO:0007669"/>
    <property type="project" value="TreeGrafter"/>
</dbReference>
<keyword evidence="3 6" id="KW-0863">Zinc-finger</keyword>
<evidence type="ECO:0000313" key="9">
    <source>
        <dbReference type="EMBL" id="OQD76300.1"/>
    </source>
</evidence>
<gene>
    <name evidence="9" type="ORF">PENDEC_c004G06212</name>
</gene>
<feature type="domain" description="PHD-type" evidence="8">
    <location>
        <begin position="78"/>
        <end position="134"/>
    </location>
</feature>
<dbReference type="InterPro" id="IPR001965">
    <property type="entry name" value="Znf_PHD"/>
</dbReference>
<evidence type="ECO:0000256" key="4">
    <source>
        <dbReference type="ARBA" id="ARBA00022833"/>
    </source>
</evidence>
<name>A0A1V6PGV7_PENDC</name>
<evidence type="ECO:0000256" key="1">
    <source>
        <dbReference type="ARBA" id="ARBA00004123"/>
    </source>
</evidence>
<evidence type="ECO:0000313" key="10">
    <source>
        <dbReference type="Proteomes" id="UP000191522"/>
    </source>
</evidence>
<feature type="region of interest" description="Disordered" evidence="7">
    <location>
        <begin position="237"/>
        <end position="300"/>
    </location>
</feature>
<dbReference type="Pfam" id="PF00628">
    <property type="entry name" value="PHD"/>
    <property type="match status" value="1"/>
</dbReference>
<keyword evidence="10" id="KW-1185">Reference proteome</keyword>
<feature type="compositionally biased region" description="Low complexity" evidence="7">
    <location>
        <begin position="240"/>
        <end position="252"/>
    </location>
</feature>
<dbReference type="InterPro" id="IPR013083">
    <property type="entry name" value="Znf_RING/FYVE/PHD"/>
</dbReference>